<gene>
    <name evidence="2" type="ORF">HMPREF1576_01039</name>
</gene>
<proteinExistence type="predicted"/>
<evidence type="ECO:0000313" key="3">
    <source>
        <dbReference type="Proteomes" id="UP000014601"/>
    </source>
</evidence>
<dbReference type="HOGENOM" id="CLU_2616942_0_0_11"/>
<protein>
    <submittedName>
        <fullName evidence="2">Uncharacterized protein</fullName>
    </submittedName>
</protein>
<name>S4H357_9BIFI</name>
<dbReference type="Proteomes" id="UP000014601">
    <property type="component" value="Unassembled WGS sequence"/>
</dbReference>
<dbReference type="EMBL" id="ATJO01000082">
    <property type="protein sequence ID" value="EPI50317.1"/>
    <property type="molecule type" value="Genomic_DNA"/>
</dbReference>
<keyword evidence="1" id="KW-0472">Membrane</keyword>
<sequence>MQSFCATHFVIVARISVGLVVCVIFAVAFLHLCCSCSVFVCKNARIRYNRTTCCRLCIFSGDYQTYSKIASKIKRRDT</sequence>
<dbReference type="AlphaFoldDB" id="S4H357"/>
<comment type="caution">
    <text evidence="2">The sequence shown here is derived from an EMBL/GenBank/DDBJ whole genome shotgun (WGS) entry which is preliminary data.</text>
</comment>
<keyword evidence="1" id="KW-1133">Transmembrane helix</keyword>
<organism evidence="2 3">
    <name type="scientific">Gardnerella pickettii JCP7719</name>
    <dbReference type="NCBI Taxonomy" id="1261061"/>
    <lineage>
        <taxon>Bacteria</taxon>
        <taxon>Bacillati</taxon>
        <taxon>Actinomycetota</taxon>
        <taxon>Actinomycetes</taxon>
        <taxon>Bifidobacteriales</taxon>
        <taxon>Bifidobacteriaceae</taxon>
        <taxon>Gardnerella</taxon>
        <taxon>Gardnerella pickettii</taxon>
    </lineage>
</organism>
<reference evidence="2 3" key="1">
    <citation type="submission" date="2013-06" db="EMBL/GenBank/DDBJ databases">
        <authorList>
            <person name="Weinstock G."/>
            <person name="Sodergren E."/>
            <person name="Lobos E.A."/>
            <person name="Fulton L."/>
            <person name="Fulton R."/>
            <person name="Courtney L."/>
            <person name="Fronick C."/>
            <person name="O'Laughlin M."/>
            <person name="Godfrey J."/>
            <person name="Wilson R.M."/>
            <person name="Miner T."/>
            <person name="Farmer C."/>
            <person name="Delehaunty K."/>
            <person name="Cordes M."/>
            <person name="Minx P."/>
            <person name="Tomlinson C."/>
            <person name="Chen J."/>
            <person name="Wollam A."/>
            <person name="Pepin K.H."/>
            <person name="Bhonagiri V."/>
            <person name="Zhang X."/>
            <person name="Warren W."/>
            <person name="Mitreva M."/>
            <person name="Mardis E.R."/>
            <person name="Wilson R.K."/>
        </authorList>
    </citation>
    <scope>NUCLEOTIDE SEQUENCE [LARGE SCALE GENOMIC DNA]</scope>
    <source>
        <strain evidence="2 3">JCP7719</strain>
    </source>
</reference>
<keyword evidence="1" id="KW-0812">Transmembrane</keyword>
<evidence type="ECO:0000256" key="1">
    <source>
        <dbReference type="SAM" id="Phobius"/>
    </source>
</evidence>
<accession>S4H357</accession>
<feature type="transmembrane region" description="Helical" evidence="1">
    <location>
        <begin position="12"/>
        <end position="40"/>
    </location>
</feature>
<evidence type="ECO:0000313" key="2">
    <source>
        <dbReference type="EMBL" id="EPI50317.1"/>
    </source>
</evidence>